<evidence type="ECO:0000313" key="15">
    <source>
        <dbReference type="Proteomes" id="UP000248079"/>
    </source>
</evidence>
<keyword evidence="15" id="KW-1185">Reference proteome</keyword>
<evidence type="ECO:0000313" key="14">
    <source>
        <dbReference type="EMBL" id="PXX96090.1"/>
    </source>
</evidence>
<keyword evidence="11" id="KW-0732">Signal</keyword>
<proteinExistence type="inferred from homology"/>
<organism evidence="14 15">
    <name type="scientific">Marinifilum breve</name>
    <dbReference type="NCBI Taxonomy" id="2184082"/>
    <lineage>
        <taxon>Bacteria</taxon>
        <taxon>Pseudomonadati</taxon>
        <taxon>Bacteroidota</taxon>
        <taxon>Bacteroidia</taxon>
        <taxon>Marinilabiliales</taxon>
        <taxon>Marinifilaceae</taxon>
    </lineage>
</organism>
<dbReference type="Pfam" id="PF00593">
    <property type="entry name" value="TonB_dep_Rec_b-barrel"/>
    <property type="match status" value="1"/>
</dbReference>
<accession>A0A2V3ZSI6</accession>
<gene>
    <name evidence="14" type="ORF">DF185_21300</name>
</gene>
<evidence type="ECO:0000256" key="9">
    <source>
        <dbReference type="RuleBase" id="RU003357"/>
    </source>
</evidence>
<dbReference type="InterPro" id="IPR023996">
    <property type="entry name" value="TonB-dep_OMP_SusC/RagA"/>
</dbReference>
<dbReference type="Gene3D" id="2.170.130.10">
    <property type="entry name" value="TonB-dependent receptor, plug domain"/>
    <property type="match status" value="1"/>
</dbReference>
<sequence length="1009" mass="112171">MRKIACLALIMLLGWQVSWAQDVLVKGVVTGAEDGLTIPGVSVVEKGTTNGTTTDFDGKYELTVNNDAVLVFSYIGMKTFEITVGTQTEVNVALEADNVAMDEVVVVGYGVQKKSDVTGSVATVSYEDLEAMPVNSAVDGLKGRIAGVQVVSNSGAPGGSISIRVRGVGSVNGSDPLYVVDGVPTTDITFLNPNDIASFDILKDASASAIYGSRGAHGVVLVTTKSGKKNTPTKVSVDAYYGAKSVINNWETTNASEWLSVQDELNKTRTAPLNLDQVDKDVDTDWFDELTQTATVQDYNININGGTEKLTYSMSGGYYNEEGTVIGSEFERLTARIKSDYQVKDYLKIGTNVNIQSNEKKSVVEGSYHTGTINTAIKLEPVTPVWFNEEAGNYGYSYFTDYPNPVAQINYDNAKRESFRLFANVYAELEPIKDLKFKTSYGLNRTVTDTYDFDPVFTVNANQRNLINKVSRGYYKTVKQTWENTLTYHRSIDRHDFTVLAGFTKEKTRYEDLFGSATNIPNEDEAMRFVGSGADGYYTSGGASELTMMSYLGRINYAYDNKYLFTANFRADGSSRFADGNRWGYFPSVALGWKISEEEFLQDVDWLSILKLRGGWGQIGNENVGSYYLYQTTMSGNSQYRYIFGENEDVYQGYVVNAMKDKNIQWETVESINFGVDAALFDARMEVSFDWFDKNTKDMLLSIPIPYYYGYESGPVVNVGEANNKGVEFSLNWRDQIGSDFSYNLGFNISTYKNEMKSLGSGEPISGGSYYGGSATRTEVGESIGYFYGYKTDGVFQNQAEIDAHADQLGDNSDLQPGDMRFVDVNGDGVVNGDDRTKIGSPDPDYTYGFNIGAEYKNWEFSAFFQGSKGNEIFNAMKTHLYKFDETNKHKDMLNSWTPSNTNTNMPRLNGNDKNNTNRTSDRFVEDGSYMRLKNLMVAYNLPKRWLDKVKLTSAKLYFSGQNLWTVTDYSGADPEIGMVSSNNYLSRGVDIGTYPQARTYVIGVKLSF</sequence>
<dbReference type="Proteomes" id="UP000248079">
    <property type="component" value="Unassembled WGS sequence"/>
</dbReference>
<evidence type="ECO:0000256" key="11">
    <source>
        <dbReference type="SAM" id="SignalP"/>
    </source>
</evidence>
<feature type="signal peptide" evidence="11">
    <location>
        <begin position="1"/>
        <end position="20"/>
    </location>
</feature>
<dbReference type="InterPro" id="IPR036942">
    <property type="entry name" value="Beta-barrel_TonB_sf"/>
</dbReference>
<keyword evidence="6 8" id="KW-0472">Membrane</keyword>
<evidence type="ECO:0000256" key="6">
    <source>
        <dbReference type="ARBA" id="ARBA00023136"/>
    </source>
</evidence>
<dbReference type="Gene3D" id="2.40.170.20">
    <property type="entry name" value="TonB-dependent receptor, beta-barrel domain"/>
    <property type="match status" value="1"/>
</dbReference>
<feature type="domain" description="TonB-dependent receptor plug" evidence="13">
    <location>
        <begin position="113"/>
        <end position="219"/>
    </location>
</feature>
<keyword evidence="3 8" id="KW-1134">Transmembrane beta strand</keyword>
<feature type="region of interest" description="Disordered" evidence="10">
    <location>
        <begin position="894"/>
        <end position="922"/>
    </location>
</feature>
<reference evidence="14 15" key="1">
    <citation type="submission" date="2018-05" db="EMBL/GenBank/DDBJ databases">
        <title>Marinifilum breve JC075T sp. nov., a marine bacterium isolated from Yongle Blue Hole in the South China Sea.</title>
        <authorList>
            <person name="Fu T."/>
        </authorList>
    </citation>
    <scope>NUCLEOTIDE SEQUENCE [LARGE SCALE GENOMIC DNA]</scope>
    <source>
        <strain evidence="14 15">JC075</strain>
    </source>
</reference>
<feature type="domain" description="TonB-dependent receptor-like beta-barrel" evidence="12">
    <location>
        <begin position="393"/>
        <end position="964"/>
    </location>
</feature>
<dbReference type="NCBIfam" id="TIGR04056">
    <property type="entry name" value="OMP_RagA_SusC"/>
    <property type="match status" value="1"/>
</dbReference>
<dbReference type="Pfam" id="PF13715">
    <property type="entry name" value="CarbopepD_reg_2"/>
    <property type="match status" value="1"/>
</dbReference>
<dbReference type="RefSeq" id="WP_110363480.1">
    <property type="nucleotide sequence ID" value="NZ_QFLI01000013.1"/>
</dbReference>
<dbReference type="InterPro" id="IPR039426">
    <property type="entry name" value="TonB-dep_rcpt-like"/>
</dbReference>
<dbReference type="NCBIfam" id="TIGR04057">
    <property type="entry name" value="SusC_RagA_signa"/>
    <property type="match status" value="1"/>
</dbReference>
<feature type="compositionally biased region" description="Polar residues" evidence="10">
    <location>
        <begin position="895"/>
        <end position="919"/>
    </location>
</feature>
<dbReference type="InterPro" id="IPR000531">
    <property type="entry name" value="Beta-barrel_TonB"/>
</dbReference>
<feature type="chain" id="PRO_5016047563" evidence="11">
    <location>
        <begin position="21"/>
        <end position="1009"/>
    </location>
</feature>
<dbReference type="AlphaFoldDB" id="A0A2V3ZSI6"/>
<keyword evidence="14" id="KW-0675">Receptor</keyword>
<dbReference type="SUPFAM" id="SSF56935">
    <property type="entry name" value="Porins"/>
    <property type="match status" value="1"/>
</dbReference>
<dbReference type="PROSITE" id="PS52016">
    <property type="entry name" value="TONB_DEPENDENT_REC_3"/>
    <property type="match status" value="1"/>
</dbReference>
<evidence type="ECO:0000256" key="3">
    <source>
        <dbReference type="ARBA" id="ARBA00022452"/>
    </source>
</evidence>
<keyword evidence="2 8" id="KW-0813">Transport</keyword>
<dbReference type="InterPro" id="IPR012910">
    <property type="entry name" value="Plug_dom"/>
</dbReference>
<keyword evidence="4 8" id="KW-0812">Transmembrane</keyword>
<dbReference type="OrthoDB" id="9768177at2"/>
<dbReference type="SUPFAM" id="SSF49464">
    <property type="entry name" value="Carboxypeptidase regulatory domain-like"/>
    <property type="match status" value="1"/>
</dbReference>
<dbReference type="InterPro" id="IPR037066">
    <property type="entry name" value="Plug_dom_sf"/>
</dbReference>
<evidence type="ECO:0000259" key="13">
    <source>
        <dbReference type="Pfam" id="PF07715"/>
    </source>
</evidence>
<keyword evidence="5 9" id="KW-0798">TonB box</keyword>
<dbReference type="InterPro" id="IPR008969">
    <property type="entry name" value="CarboxyPept-like_regulatory"/>
</dbReference>
<dbReference type="Gene3D" id="2.60.40.1120">
    <property type="entry name" value="Carboxypeptidase-like, regulatory domain"/>
    <property type="match status" value="1"/>
</dbReference>
<evidence type="ECO:0000256" key="1">
    <source>
        <dbReference type="ARBA" id="ARBA00004571"/>
    </source>
</evidence>
<evidence type="ECO:0000256" key="5">
    <source>
        <dbReference type="ARBA" id="ARBA00023077"/>
    </source>
</evidence>
<evidence type="ECO:0000256" key="7">
    <source>
        <dbReference type="ARBA" id="ARBA00023237"/>
    </source>
</evidence>
<name>A0A2V3ZSI6_9BACT</name>
<dbReference type="Pfam" id="PF07715">
    <property type="entry name" value="Plug"/>
    <property type="match status" value="1"/>
</dbReference>
<protein>
    <submittedName>
        <fullName evidence="14">TonB-dependent receptor</fullName>
    </submittedName>
</protein>
<dbReference type="FunFam" id="2.170.130.10:FF:000008">
    <property type="entry name" value="SusC/RagA family TonB-linked outer membrane protein"/>
    <property type="match status" value="1"/>
</dbReference>
<evidence type="ECO:0000259" key="12">
    <source>
        <dbReference type="Pfam" id="PF00593"/>
    </source>
</evidence>
<evidence type="ECO:0000256" key="8">
    <source>
        <dbReference type="PROSITE-ProRule" id="PRU01360"/>
    </source>
</evidence>
<evidence type="ECO:0000256" key="10">
    <source>
        <dbReference type="SAM" id="MobiDB-lite"/>
    </source>
</evidence>
<evidence type="ECO:0000256" key="2">
    <source>
        <dbReference type="ARBA" id="ARBA00022448"/>
    </source>
</evidence>
<dbReference type="GO" id="GO:0009279">
    <property type="term" value="C:cell outer membrane"/>
    <property type="evidence" value="ECO:0007669"/>
    <property type="project" value="UniProtKB-SubCell"/>
</dbReference>
<evidence type="ECO:0000256" key="4">
    <source>
        <dbReference type="ARBA" id="ARBA00022692"/>
    </source>
</evidence>
<comment type="subcellular location">
    <subcellularLocation>
        <location evidence="1 8">Cell outer membrane</location>
        <topology evidence="1 8">Multi-pass membrane protein</topology>
    </subcellularLocation>
</comment>
<comment type="similarity">
    <text evidence="8 9">Belongs to the TonB-dependent receptor family.</text>
</comment>
<comment type="caution">
    <text evidence="14">The sequence shown here is derived from an EMBL/GenBank/DDBJ whole genome shotgun (WGS) entry which is preliminary data.</text>
</comment>
<dbReference type="EMBL" id="QFLI01000013">
    <property type="protein sequence ID" value="PXX96090.1"/>
    <property type="molecule type" value="Genomic_DNA"/>
</dbReference>
<dbReference type="InterPro" id="IPR023997">
    <property type="entry name" value="TonB-dep_OMP_SusC/RagA_CS"/>
</dbReference>
<keyword evidence="7 8" id="KW-0998">Cell outer membrane</keyword>